<dbReference type="InterPro" id="IPR038704">
    <property type="entry name" value="YEAST_sf"/>
</dbReference>
<gene>
    <name evidence="5" type="ORF">Hypma_006714</name>
</gene>
<dbReference type="PROSITE" id="PS51037">
    <property type="entry name" value="YEATS"/>
    <property type="match status" value="1"/>
</dbReference>
<evidence type="ECO:0000256" key="3">
    <source>
        <dbReference type="SAM" id="MobiDB-lite"/>
    </source>
</evidence>
<organism evidence="5 6">
    <name type="scientific">Hypsizygus marmoreus</name>
    <name type="common">White beech mushroom</name>
    <name type="synonym">Agaricus marmoreus</name>
    <dbReference type="NCBI Taxonomy" id="39966"/>
    <lineage>
        <taxon>Eukaryota</taxon>
        <taxon>Fungi</taxon>
        <taxon>Dikarya</taxon>
        <taxon>Basidiomycota</taxon>
        <taxon>Agaricomycotina</taxon>
        <taxon>Agaricomycetes</taxon>
        <taxon>Agaricomycetidae</taxon>
        <taxon>Agaricales</taxon>
        <taxon>Tricholomatineae</taxon>
        <taxon>Lyophyllaceae</taxon>
        <taxon>Hypsizygus</taxon>
    </lineage>
</organism>
<dbReference type="STRING" id="39966.A0A369K3Q4"/>
<evidence type="ECO:0000313" key="5">
    <source>
        <dbReference type="EMBL" id="RDB26404.1"/>
    </source>
</evidence>
<dbReference type="GO" id="GO:0005634">
    <property type="term" value="C:nucleus"/>
    <property type="evidence" value="ECO:0007669"/>
    <property type="project" value="UniProtKB-SubCell"/>
</dbReference>
<proteinExistence type="predicted"/>
<feature type="domain" description="YEATS" evidence="4">
    <location>
        <begin position="383"/>
        <end position="530"/>
    </location>
</feature>
<dbReference type="AlphaFoldDB" id="A0A369K3Q4"/>
<feature type="region of interest" description="Disordered" evidence="3">
    <location>
        <begin position="326"/>
        <end position="352"/>
    </location>
</feature>
<dbReference type="InParanoid" id="A0A369K3Q4"/>
<dbReference type="InterPro" id="IPR055129">
    <property type="entry name" value="YEATS_dom"/>
</dbReference>
<feature type="region of interest" description="Disordered" evidence="3">
    <location>
        <begin position="220"/>
        <end position="242"/>
    </location>
</feature>
<name>A0A369K3Q4_HYPMA</name>
<dbReference type="EMBL" id="LUEZ02000040">
    <property type="protein sequence ID" value="RDB26404.1"/>
    <property type="molecule type" value="Genomic_DNA"/>
</dbReference>
<evidence type="ECO:0000313" key="6">
    <source>
        <dbReference type="Proteomes" id="UP000076154"/>
    </source>
</evidence>
<accession>A0A369K3Q4</accession>
<comment type="caution">
    <text evidence="5">The sequence shown here is derived from an EMBL/GenBank/DDBJ whole genome shotgun (WGS) entry which is preliminary data.</text>
</comment>
<dbReference type="Gene3D" id="2.60.40.1970">
    <property type="entry name" value="YEATS domain"/>
    <property type="match status" value="1"/>
</dbReference>
<evidence type="ECO:0000256" key="2">
    <source>
        <dbReference type="PROSITE-ProRule" id="PRU00376"/>
    </source>
</evidence>
<dbReference type="OrthoDB" id="1741717at2759"/>
<dbReference type="InterPro" id="IPR055127">
    <property type="entry name" value="YEATS2_3HBD"/>
</dbReference>
<dbReference type="Pfam" id="PF22951">
    <property type="entry name" value="3HBD"/>
    <property type="match status" value="1"/>
</dbReference>
<reference evidence="5" key="1">
    <citation type="submission" date="2018-04" db="EMBL/GenBank/DDBJ databases">
        <title>Whole genome sequencing of Hypsizygus marmoreus.</title>
        <authorList>
            <person name="Choi I.-G."/>
            <person name="Min B."/>
            <person name="Kim J.-G."/>
            <person name="Kim S."/>
            <person name="Oh Y.-L."/>
            <person name="Kong W.-S."/>
            <person name="Park H."/>
            <person name="Jeong J."/>
            <person name="Song E.-S."/>
        </authorList>
    </citation>
    <scope>NUCLEOTIDE SEQUENCE [LARGE SCALE GENOMIC DNA]</scope>
    <source>
        <strain evidence="5">51987-8</strain>
    </source>
</reference>
<keyword evidence="6" id="KW-1185">Reference proteome</keyword>
<protein>
    <recommendedName>
        <fullName evidence="4">YEATS domain-containing protein</fullName>
    </recommendedName>
</protein>
<sequence>MSSRKRRKLGTESSVGEYFGELVGELDLEISLRRRLAETFESRITWALILQEALQKSSSGSTTSFKDAAFDAIDAIETPLDVLFARDIPIVRNSTPPQAGKVPRPPPKPKHVARNLNANFLYIRSSDLQPPYDENHVQTYLLRCPTCLRKTFTSLQGLLNHARISHGLEWGTHDACVRACAVVDPGLDTEGGIEVGLGPSGILPGLRSLFQMAVGAHQPKETTPTAEAERVSVPTRAAQTTTSSHLVRTLGLHEDTPALAPFLGKQATRRGIKVCGNGNEFLDIDGFGDEVNGHPDGQMPKETDKLSEPLHHVKHIWRMRFTHRNNYDPNSLSEEPMETPEGSSATNATPDLASDPPMIPEVPQVQDAQTLASVLEANSLSVGGSRFHFAARVIVMDRSSWISPDQRSPDSKGHTHKWMISVDSPSYSHHITTILQRLTVSSLSDPTGSSVLTTSRPPFVVVGTTDQPFLARVELQFSGAPNATGEMVDQTTVLEHWVELDPLGTGAPVAGDEQIVDIDLDKKTMLLPMQTGYVPIGTKSLWSLPTGVIQESSEHRTESADGYESILSGLLGKFPMTLKDVKNPRSPPMLPYKLVTNSDQLEGLVHGRRKAIEWTRARALRDAYTREIEEPRLASLNPIPLTTADVFTWLAEQGHLPKRVRGSSKALQEKTGKLTKDKVADTWCPSCGRAYEAHTAMLSIKMEGTHHTLQEVVKREETTDAIKLCPSTGFIPHLCNVTTRVTKPPMVNARDRLARFVRSPQVHGVPPPLDASSSTVGTNAINKLREADLVAVSDPQLTLAVRKIVQSLKLPSVAIPSSSHQSLLYPLDKIGPDKDEVDARLAAHATLAICTQQFLRVLINGGLEIARQEKVATIATDGPAIKKRRRKANIVSVLTPAHILRSIGPRSQNSDELEMVVSECLARIGVPVTPDTLLMKDHDEQGGPQGEEQNKDVVVIKQEEL</sequence>
<evidence type="ECO:0000256" key="1">
    <source>
        <dbReference type="ARBA" id="ARBA00023242"/>
    </source>
</evidence>
<dbReference type="Proteomes" id="UP000076154">
    <property type="component" value="Unassembled WGS sequence"/>
</dbReference>
<keyword evidence="1 2" id="KW-0539">Nucleus</keyword>
<comment type="subcellular location">
    <subcellularLocation>
        <location evidence="2">Nucleus</location>
    </subcellularLocation>
</comment>
<evidence type="ECO:0000259" key="4">
    <source>
        <dbReference type="PROSITE" id="PS51037"/>
    </source>
</evidence>